<feature type="signal peptide" evidence="3">
    <location>
        <begin position="1"/>
        <end position="21"/>
    </location>
</feature>
<protein>
    <recommendedName>
        <fullName evidence="4">Blue (type 1) copper domain-containing protein</fullName>
    </recommendedName>
</protein>
<dbReference type="InterPro" id="IPR000923">
    <property type="entry name" value="BlueCu_1"/>
</dbReference>
<evidence type="ECO:0000256" key="3">
    <source>
        <dbReference type="SAM" id="SignalP"/>
    </source>
</evidence>
<feature type="chain" id="PRO_5045714164" description="Blue (type 1) copper domain-containing protein" evidence="3">
    <location>
        <begin position="22"/>
        <end position="111"/>
    </location>
</feature>
<reference evidence="5 6" key="1">
    <citation type="journal article" date="2020" name="Fungal Divers.">
        <title>Resolving the Mortierellaceae phylogeny through synthesis of multi-gene phylogenetics and phylogenomics.</title>
        <authorList>
            <person name="Vandepol N."/>
            <person name="Liber J."/>
            <person name="Desiro A."/>
            <person name="Na H."/>
            <person name="Kennedy M."/>
            <person name="Barry K."/>
            <person name="Grigoriev I.V."/>
            <person name="Miller A.N."/>
            <person name="O'Donnell K."/>
            <person name="Stajich J.E."/>
            <person name="Bonito G."/>
        </authorList>
    </citation>
    <scope>NUCLEOTIDE SEQUENCE [LARGE SCALE GENOMIC DNA]</scope>
    <source>
        <strain evidence="5 6">AD045</strain>
    </source>
</reference>
<keyword evidence="1" id="KW-0479">Metal-binding</keyword>
<evidence type="ECO:0000256" key="2">
    <source>
        <dbReference type="ARBA" id="ARBA00023008"/>
    </source>
</evidence>
<keyword evidence="6" id="KW-1185">Reference proteome</keyword>
<evidence type="ECO:0000313" key="5">
    <source>
        <dbReference type="EMBL" id="KAG0294869.1"/>
    </source>
</evidence>
<comment type="caution">
    <text evidence="5">The sequence shown here is derived from an EMBL/GenBank/DDBJ whole genome shotgun (WGS) entry which is preliminary data.</text>
</comment>
<dbReference type="Proteomes" id="UP001194696">
    <property type="component" value="Unassembled WGS sequence"/>
</dbReference>
<dbReference type="Gene3D" id="2.60.40.420">
    <property type="entry name" value="Cupredoxins - blue copper proteins"/>
    <property type="match status" value="1"/>
</dbReference>
<evidence type="ECO:0000256" key="1">
    <source>
        <dbReference type="ARBA" id="ARBA00022723"/>
    </source>
</evidence>
<organism evidence="5 6">
    <name type="scientific">Linnemannia gamsii</name>
    <dbReference type="NCBI Taxonomy" id="64522"/>
    <lineage>
        <taxon>Eukaryota</taxon>
        <taxon>Fungi</taxon>
        <taxon>Fungi incertae sedis</taxon>
        <taxon>Mucoromycota</taxon>
        <taxon>Mortierellomycotina</taxon>
        <taxon>Mortierellomycetes</taxon>
        <taxon>Mortierellales</taxon>
        <taxon>Mortierellaceae</taxon>
        <taxon>Linnemannia</taxon>
    </lineage>
</organism>
<dbReference type="SUPFAM" id="SSF49503">
    <property type="entry name" value="Cupredoxins"/>
    <property type="match status" value="1"/>
</dbReference>
<dbReference type="InterPro" id="IPR052721">
    <property type="entry name" value="ET_Amicyanin"/>
</dbReference>
<keyword evidence="3" id="KW-0732">Signal</keyword>
<gene>
    <name evidence="5" type="ORF">BGZ96_000280</name>
</gene>
<evidence type="ECO:0000259" key="4">
    <source>
        <dbReference type="Pfam" id="PF00127"/>
    </source>
</evidence>
<dbReference type="PANTHER" id="PTHR36507:SF1">
    <property type="entry name" value="BLL1555 PROTEIN"/>
    <property type="match status" value="1"/>
</dbReference>
<name>A0ABQ7KBD8_9FUNG</name>
<sequence>MLVYTFFTTIVSALTLSLVAAKTVTVTVTNFKFNPAQLTISRGDTVNWVFVDGGHNVVPGVNCQAGTMVLHPALSTPGEKFQYQFNQAGTFPYFCHPHCLPFNMKASITVK</sequence>
<feature type="domain" description="Blue (type 1) copper" evidence="4">
    <location>
        <begin position="23"/>
        <end position="111"/>
    </location>
</feature>
<dbReference type="EMBL" id="JAAAIM010000103">
    <property type="protein sequence ID" value="KAG0294869.1"/>
    <property type="molecule type" value="Genomic_DNA"/>
</dbReference>
<evidence type="ECO:0000313" key="6">
    <source>
        <dbReference type="Proteomes" id="UP001194696"/>
    </source>
</evidence>
<proteinExistence type="predicted"/>
<dbReference type="PANTHER" id="PTHR36507">
    <property type="entry name" value="BLL1555 PROTEIN"/>
    <property type="match status" value="1"/>
</dbReference>
<keyword evidence="2" id="KW-0186">Copper</keyword>
<dbReference type="Pfam" id="PF00127">
    <property type="entry name" value="Copper-bind"/>
    <property type="match status" value="1"/>
</dbReference>
<dbReference type="InterPro" id="IPR008972">
    <property type="entry name" value="Cupredoxin"/>
</dbReference>
<accession>A0ABQ7KBD8</accession>